<evidence type="ECO:0000313" key="3">
    <source>
        <dbReference type="Proteomes" id="UP000322244"/>
    </source>
</evidence>
<proteinExistence type="predicted"/>
<comment type="caution">
    <text evidence="2">The sequence shown here is derived from an EMBL/GenBank/DDBJ whole genome shotgun (WGS) entry which is preliminary data.</text>
</comment>
<gene>
    <name evidence="2" type="ORF">FOY51_04635</name>
</gene>
<sequence>MDPETAAAQLRSAQHQRDLIADRSASPPGYHVMLGIMVGLFVASSYFQELLPRMTVIALFLLGCGGLVLYYRRTKGIWINGNRPGPAGRIATVGALAAAALYVIGYTAGHWWPVVPLICGVIAAIEMTVTGYRWDAVYAKELRSRQ</sequence>
<organism evidence="2 3">
    <name type="scientific">Antrihabitans cavernicola</name>
    <dbReference type="NCBI Taxonomy" id="2495913"/>
    <lineage>
        <taxon>Bacteria</taxon>
        <taxon>Bacillati</taxon>
        <taxon>Actinomycetota</taxon>
        <taxon>Actinomycetes</taxon>
        <taxon>Mycobacteriales</taxon>
        <taxon>Nocardiaceae</taxon>
        <taxon>Antrihabitans</taxon>
    </lineage>
</organism>
<dbReference type="RefSeq" id="WP_149429039.1">
    <property type="nucleotide sequence ID" value="NZ_VLNY01000002.1"/>
</dbReference>
<feature type="transmembrane region" description="Helical" evidence="1">
    <location>
        <begin position="53"/>
        <end position="70"/>
    </location>
</feature>
<dbReference type="AlphaFoldDB" id="A0A5A7SEN5"/>
<dbReference type="Proteomes" id="UP000322244">
    <property type="component" value="Unassembled WGS sequence"/>
</dbReference>
<feature type="transmembrane region" description="Helical" evidence="1">
    <location>
        <begin position="114"/>
        <end position="134"/>
    </location>
</feature>
<keyword evidence="1" id="KW-0472">Membrane</keyword>
<evidence type="ECO:0000313" key="2">
    <source>
        <dbReference type="EMBL" id="KAA0023879.1"/>
    </source>
</evidence>
<protein>
    <submittedName>
        <fullName evidence="2">Uncharacterized protein</fullName>
    </submittedName>
</protein>
<reference evidence="2 3" key="1">
    <citation type="submission" date="2019-07" db="EMBL/GenBank/DDBJ databases">
        <title>Rhodococcus cavernicolus sp. nov., isolated from a cave.</title>
        <authorList>
            <person name="Lee S.D."/>
        </authorList>
    </citation>
    <scope>NUCLEOTIDE SEQUENCE [LARGE SCALE GENOMIC DNA]</scope>
    <source>
        <strain evidence="2 3">C1-24</strain>
    </source>
</reference>
<keyword evidence="1" id="KW-0812">Transmembrane</keyword>
<evidence type="ECO:0000256" key="1">
    <source>
        <dbReference type="SAM" id="Phobius"/>
    </source>
</evidence>
<accession>A0A5A7SEN5</accession>
<name>A0A5A7SEN5_9NOCA</name>
<feature type="transmembrane region" description="Helical" evidence="1">
    <location>
        <begin position="90"/>
        <end position="108"/>
    </location>
</feature>
<keyword evidence="1" id="KW-1133">Transmembrane helix</keyword>
<dbReference type="EMBL" id="VLNY01000002">
    <property type="protein sequence ID" value="KAA0023879.1"/>
    <property type="molecule type" value="Genomic_DNA"/>
</dbReference>
<dbReference type="OrthoDB" id="5192819at2"/>
<keyword evidence="3" id="KW-1185">Reference proteome</keyword>